<evidence type="ECO:0000259" key="2">
    <source>
        <dbReference type="Pfam" id="PF02384"/>
    </source>
</evidence>
<dbReference type="GO" id="GO:0009307">
    <property type="term" value="P:DNA restriction-modification system"/>
    <property type="evidence" value="ECO:0007669"/>
    <property type="project" value="UniProtKB-KW"/>
</dbReference>
<evidence type="ECO:0000313" key="4">
    <source>
        <dbReference type="Proteomes" id="UP000327011"/>
    </source>
</evidence>
<accession>A0A5J5K6M2</accession>
<dbReference type="PRINTS" id="PR00507">
    <property type="entry name" value="N12N6MTFRASE"/>
</dbReference>
<sequence length="643" mass="70113">MRTDATVTAADIARIADVGRAAVSNWRKRYEDFPQPVGGTSSSPTFSLHQVENWLRKQGKTFTVSAGDRIWQTIRSSGDDLRLGDMVATIGCLFLFLQRHPQDWQRLTEDADTLRRLPEVLGQAVPDVPGPFSELGDPSLMRSLAAFARDEGPAAAFDFLCDRYIEAHSRRLLVTPEEIANLMASLVEGETILDPACGIGTLLVAVKGCVLYGQEINGTGARLTAVRALLHGRDARIAARDSLRDDAFAGKQVDAVVCNPPFGDRAWGYEELSSDPRWEYGLPPRGEPELAWVQHCLWHLKPGGQAAIMMPSIAAGRRSGRRIRANLLRAGALRAVVSLPHGAAPGSSMAPDLWLLHRPAAGERVPSTVLMVDAAIDLSRVGPLWQAYRKNPEAEISEPDCRTVRTIDLLDDEVDVSPTRHLVIKVSGGDEAFAYARERIRELMPLDLPTLRAAPRLRQFSMTTLGELAKAGVVTLLQAPLKMSVDQGDLPVLTLRDVVLGRGPTGCTADRSGAVICEAGDVVTPVLVNEPVARVIEQTGNALGPQLCLCRPDPERLDPLFLAGFLRVARMSGLARASTVSSRIDLRKAQVPRLPIEEQRRYGLGFQRLMKFESAAREMASLSDAYVRLGFAGLVDGMLDPDE</sequence>
<organism evidence="3 4">
    <name type="scientific">Microbispora cellulosiformans</name>
    <dbReference type="NCBI Taxonomy" id="2614688"/>
    <lineage>
        <taxon>Bacteria</taxon>
        <taxon>Bacillati</taxon>
        <taxon>Actinomycetota</taxon>
        <taxon>Actinomycetes</taxon>
        <taxon>Streptosporangiales</taxon>
        <taxon>Streptosporangiaceae</taxon>
        <taxon>Microbispora</taxon>
    </lineage>
</organism>
<dbReference type="Gene3D" id="3.40.50.150">
    <property type="entry name" value="Vaccinia Virus protein VP39"/>
    <property type="match status" value="1"/>
</dbReference>
<keyword evidence="4" id="KW-1185">Reference proteome</keyword>
<dbReference type="GO" id="GO:0032259">
    <property type="term" value="P:methylation"/>
    <property type="evidence" value="ECO:0007669"/>
    <property type="project" value="UniProtKB-KW"/>
</dbReference>
<dbReference type="CDD" id="cd02440">
    <property type="entry name" value="AdoMet_MTases"/>
    <property type="match status" value="1"/>
</dbReference>
<dbReference type="AlphaFoldDB" id="A0A5J5K6M2"/>
<reference evidence="3 4" key="1">
    <citation type="submission" date="2019-09" db="EMBL/GenBank/DDBJ databases">
        <title>Screening of Novel Bioactive Compounds from Soil-Associated.</title>
        <authorList>
            <person name="Gong X."/>
        </authorList>
    </citation>
    <scope>NUCLEOTIDE SEQUENCE [LARGE SCALE GENOMIC DNA]</scope>
    <source>
        <strain evidence="3 4">Gxj-6</strain>
    </source>
</reference>
<evidence type="ECO:0000313" key="3">
    <source>
        <dbReference type="EMBL" id="KAA9380122.1"/>
    </source>
</evidence>
<gene>
    <name evidence="3" type="ORF">F5972_10995</name>
</gene>
<feature type="domain" description="DNA methylase adenine-specific" evidence="2">
    <location>
        <begin position="173"/>
        <end position="376"/>
    </location>
</feature>
<dbReference type="InterPro" id="IPR002052">
    <property type="entry name" value="DNA_methylase_N6_adenine_CS"/>
</dbReference>
<dbReference type="Proteomes" id="UP000327011">
    <property type="component" value="Unassembled WGS sequence"/>
</dbReference>
<evidence type="ECO:0000256" key="1">
    <source>
        <dbReference type="ARBA" id="ARBA00022747"/>
    </source>
</evidence>
<comment type="caution">
    <text evidence="3">The sequence shown here is derived from an EMBL/GenBank/DDBJ whole genome shotgun (WGS) entry which is preliminary data.</text>
</comment>
<protein>
    <submittedName>
        <fullName evidence="3">N-6 DNA methylase</fullName>
    </submittedName>
</protein>
<dbReference type="GO" id="GO:0008170">
    <property type="term" value="F:N-methyltransferase activity"/>
    <property type="evidence" value="ECO:0007669"/>
    <property type="project" value="InterPro"/>
</dbReference>
<dbReference type="PANTHER" id="PTHR42998">
    <property type="entry name" value="TYPE I RESTRICTION ENZYME HINDVIIP M PROTEIN-RELATED"/>
    <property type="match status" value="1"/>
</dbReference>
<keyword evidence="1" id="KW-0680">Restriction system</keyword>
<dbReference type="GO" id="GO:0003677">
    <property type="term" value="F:DNA binding"/>
    <property type="evidence" value="ECO:0007669"/>
    <property type="project" value="InterPro"/>
</dbReference>
<dbReference type="SUPFAM" id="SSF53335">
    <property type="entry name" value="S-adenosyl-L-methionine-dependent methyltransferases"/>
    <property type="match status" value="1"/>
</dbReference>
<dbReference type="PANTHER" id="PTHR42998:SF1">
    <property type="entry name" value="TYPE I RESTRICTION ENZYME HINDI METHYLASE SUBUNIT"/>
    <property type="match status" value="1"/>
</dbReference>
<keyword evidence="3" id="KW-0489">Methyltransferase</keyword>
<dbReference type="InterPro" id="IPR052916">
    <property type="entry name" value="Type-I_RE_MTase_Subunit"/>
</dbReference>
<dbReference type="PROSITE" id="PS00092">
    <property type="entry name" value="N6_MTASE"/>
    <property type="match status" value="1"/>
</dbReference>
<dbReference type="InterPro" id="IPR003356">
    <property type="entry name" value="DNA_methylase_A-5"/>
</dbReference>
<dbReference type="RefSeq" id="WP_150933337.1">
    <property type="nucleotide sequence ID" value="NZ_VYTZ01000003.1"/>
</dbReference>
<dbReference type="EMBL" id="VYTZ01000003">
    <property type="protein sequence ID" value="KAA9380122.1"/>
    <property type="molecule type" value="Genomic_DNA"/>
</dbReference>
<name>A0A5J5K6M2_9ACTN</name>
<keyword evidence="3" id="KW-0808">Transferase</keyword>
<proteinExistence type="predicted"/>
<dbReference type="Pfam" id="PF02384">
    <property type="entry name" value="N6_Mtase"/>
    <property type="match status" value="1"/>
</dbReference>
<dbReference type="InterPro" id="IPR029063">
    <property type="entry name" value="SAM-dependent_MTases_sf"/>
</dbReference>